<dbReference type="AlphaFoldDB" id="A0A9E7HEJ7"/>
<feature type="compositionally biased region" description="Basic and acidic residues" evidence="1">
    <location>
        <begin position="159"/>
        <end position="169"/>
    </location>
</feature>
<evidence type="ECO:0000313" key="3">
    <source>
        <dbReference type="Proteomes" id="UP001055439"/>
    </source>
</evidence>
<evidence type="ECO:0000256" key="1">
    <source>
        <dbReference type="SAM" id="MobiDB-lite"/>
    </source>
</evidence>
<dbReference type="EMBL" id="CP097510">
    <property type="protein sequence ID" value="URE32115.1"/>
    <property type="molecule type" value="Genomic_DNA"/>
</dbReference>
<proteinExistence type="predicted"/>
<evidence type="ECO:0000313" key="2">
    <source>
        <dbReference type="EMBL" id="URE32115.1"/>
    </source>
</evidence>
<gene>
    <name evidence="2" type="ORF">MUK42_03342</name>
</gene>
<protein>
    <submittedName>
        <fullName evidence="2">Tic22-like family</fullName>
    </submittedName>
</protein>
<feature type="compositionally biased region" description="Basic residues" evidence="1">
    <location>
        <begin position="136"/>
        <end position="158"/>
    </location>
</feature>
<accession>A0A9E7HEJ7</accession>
<name>A0A9E7HEJ7_9LILI</name>
<sequence length="185" mass="21646">MEPCSPHLNINPFAAAASFLCHHLSRLGAELSARVDHGCRLPRALSGLDARRDGGVQREYSNNEFVLISDPNNRLRFSYDSPFWVRERGSWPLPSISLLHGMQSHLGPCTGPRLDRYVLAASVYEHLVHGYVLNRRRGRRKRRRKKRRAWSKRRRNRKGKEEVVEEERARGRRRKRKEEEEAVEE</sequence>
<dbReference type="Proteomes" id="UP001055439">
    <property type="component" value="Chromosome 8"/>
</dbReference>
<organism evidence="2 3">
    <name type="scientific">Musa troglodytarum</name>
    <name type="common">fe'i banana</name>
    <dbReference type="NCBI Taxonomy" id="320322"/>
    <lineage>
        <taxon>Eukaryota</taxon>
        <taxon>Viridiplantae</taxon>
        <taxon>Streptophyta</taxon>
        <taxon>Embryophyta</taxon>
        <taxon>Tracheophyta</taxon>
        <taxon>Spermatophyta</taxon>
        <taxon>Magnoliopsida</taxon>
        <taxon>Liliopsida</taxon>
        <taxon>Zingiberales</taxon>
        <taxon>Musaceae</taxon>
        <taxon>Musa</taxon>
    </lineage>
</organism>
<reference evidence="2" key="1">
    <citation type="submission" date="2022-05" db="EMBL/GenBank/DDBJ databases">
        <title>The Musa troglodytarum L. genome provides insights into the mechanism of non-climacteric behaviour and enrichment of carotenoids.</title>
        <authorList>
            <person name="Wang J."/>
        </authorList>
    </citation>
    <scope>NUCLEOTIDE SEQUENCE</scope>
    <source>
        <tissue evidence="2">Leaf</tissue>
    </source>
</reference>
<keyword evidence="3" id="KW-1185">Reference proteome</keyword>
<feature type="region of interest" description="Disordered" evidence="1">
    <location>
        <begin position="136"/>
        <end position="185"/>
    </location>
</feature>